<reference evidence="2" key="1">
    <citation type="journal article" date="2020" name="mSystems">
        <title>Genome- and Community-Level Interaction Insights into Carbon Utilization and Element Cycling Functions of Hydrothermarchaeota in Hydrothermal Sediment.</title>
        <authorList>
            <person name="Zhou Z."/>
            <person name="Liu Y."/>
            <person name="Xu W."/>
            <person name="Pan J."/>
            <person name="Luo Z.H."/>
            <person name="Li M."/>
        </authorList>
    </citation>
    <scope>NUCLEOTIDE SEQUENCE [LARGE SCALE GENOMIC DNA]</scope>
    <source>
        <strain evidence="2">SpSt-914</strain>
    </source>
</reference>
<accession>A0A7V3PT40</accession>
<comment type="caution">
    <text evidence="2">The sequence shown here is derived from an EMBL/GenBank/DDBJ whole genome shotgun (WGS) entry which is preliminary data.</text>
</comment>
<gene>
    <name evidence="2" type="ORF">ENX16_02895</name>
</gene>
<dbReference type="Pfam" id="PF09989">
    <property type="entry name" value="DUF2229"/>
    <property type="match status" value="1"/>
</dbReference>
<dbReference type="PANTHER" id="PTHR32329">
    <property type="entry name" value="BIFUNCTIONAL PROTEIN [INCLUDES 2-HYDROXYACYL-COA DEHYDRATASE (N-TER) AND ITS ACTIVATOR DOMAIN (C_TERM)-RELATED"/>
    <property type="match status" value="1"/>
</dbReference>
<sequence>MLKQENAIDLMVRGIKMTMMRIGVPRALLYYRYGRLWEHYLRNLGADVVLSPRTDEGILAQGLACVSSEVCLPIKIVAGHLLYLKERVDAIFFPRLDYLYDGLYACPKMIGIVDVARMLLGEEVQLIAPSIRGDFTRAHLRAGLAFNRNPLRVWQAWRKAKLEVRSGLISEDIEKPVQAKRRVGLIGHFYNLGDEFIAGAIKKTFEQNGYEIVTKEALPEGVLLNRSGFAQNIRWVYERELYNAFEYLLDRVAGFCMVVSMGCGPDSLVAEFMRSRAQERSVPFLLLVIDEHTGTAGLVTRVEAFVELMKRRQSGRNAGN</sequence>
<evidence type="ECO:0000313" key="2">
    <source>
        <dbReference type="EMBL" id="HGD13011.1"/>
    </source>
</evidence>
<dbReference type="InterPro" id="IPR018709">
    <property type="entry name" value="CoA_activase_DUF2229"/>
</dbReference>
<protein>
    <recommendedName>
        <fullName evidence="1">DUF2229 domain-containing protein</fullName>
    </recommendedName>
</protein>
<dbReference type="Gene3D" id="3.40.50.11900">
    <property type="match status" value="1"/>
</dbReference>
<proteinExistence type="predicted"/>
<dbReference type="EMBL" id="DTMZ01000067">
    <property type="protein sequence ID" value="HGD13011.1"/>
    <property type="molecule type" value="Genomic_DNA"/>
</dbReference>
<organism evidence="2">
    <name type="scientific">candidate division WOR-3 bacterium</name>
    <dbReference type="NCBI Taxonomy" id="2052148"/>
    <lineage>
        <taxon>Bacteria</taxon>
        <taxon>Bacteria division WOR-3</taxon>
    </lineage>
</organism>
<dbReference type="PANTHER" id="PTHR32329:SF2">
    <property type="entry name" value="BIFUNCTIONAL PROTEIN [INCLUDES 2-HYDROXYACYL-COA DEHYDRATASE (N-TER) AND ITS ACTIVATOR DOMAIN (C_TERM)"/>
    <property type="match status" value="1"/>
</dbReference>
<dbReference type="AlphaFoldDB" id="A0A7V3PT40"/>
<name>A0A7V3PT40_UNCW3</name>
<evidence type="ECO:0000259" key="1">
    <source>
        <dbReference type="Pfam" id="PF09989"/>
    </source>
</evidence>
<feature type="domain" description="DUF2229" evidence="1">
    <location>
        <begin position="21"/>
        <end position="217"/>
    </location>
</feature>
<dbReference type="InterPro" id="IPR051805">
    <property type="entry name" value="Dehydratase_Activator_Redct"/>
</dbReference>